<reference evidence="3" key="1">
    <citation type="journal article" date="2011" name="Environ. Microbiol.">
        <title>Genomic insights into the metabolic potential of the polycyclic aromatic hydrocarbon degrading sulfate-reducing Deltaproteobacterium N47.</title>
        <authorList>
            <person name="Bergmann F."/>
            <person name="Selesi D."/>
            <person name="Weinmaier T."/>
            <person name="Tischler P."/>
            <person name="Rattei T."/>
            <person name="Meckenstock R.U."/>
        </authorList>
    </citation>
    <scope>NUCLEOTIDE SEQUENCE</scope>
</reference>
<name>E1YLL5_9BACT</name>
<dbReference type="PANTHER" id="PTHR33713:SF6">
    <property type="entry name" value="ANTITOXIN YEFM"/>
    <property type="match status" value="1"/>
</dbReference>
<dbReference type="InterPro" id="IPR036165">
    <property type="entry name" value="YefM-like_sf"/>
</dbReference>
<dbReference type="NCBIfam" id="TIGR01552">
    <property type="entry name" value="phd_fam"/>
    <property type="match status" value="1"/>
</dbReference>
<dbReference type="InterPro" id="IPR051405">
    <property type="entry name" value="phD/YefM_antitoxin"/>
</dbReference>
<evidence type="ECO:0000256" key="2">
    <source>
        <dbReference type="RuleBase" id="RU362080"/>
    </source>
</evidence>
<dbReference type="EMBL" id="FR695877">
    <property type="protein sequence ID" value="CBX30998.1"/>
    <property type="molecule type" value="Genomic_DNA"/>
</dbReference>
<dbReference type="PANTHER" id="PTHR33713">
    <property type="entry name" value="ANTITOXIN YAFN-RELATED"/>
    <property type="match status" value="1"/>
</dbReference>
<dbReference type="InterPro" id="IPR006442">
    <property type="entry name" value="Antitoxin_Phd/YefM"/>
</dbReference>
<gene>
    <name evidence="3" type="ORF">N47_E45100</name>
</gene>
<sequence>MKQINVANDIVPVAEFKVQVSKYLKNIKTTGRPMVITQNGKPAGVLLTPDDFEELIYQKSLIESIGRGISDLEKGNIFTTEELRAKLEKRRV</sequence>
<dbReference type="Pfam" id="PF02604">
    <property type="entry name" value="PhdYeFM_antitox"/>
    <property type="match status" value="1"/>
</dbReference>
<dbReference type="AlphaFoldDB" id="E1YLL5"/>
<proteinExistence type="inferred from homology"/>
<protein>
    <recommendedName>
        <fullName evidence="2">Antitoxin</fullName>
    </recommendedName>
</protein>
<comment type="similarity">
    <text evidence="1 2">Belongs to the phD/YefM antitoxin family.</text>
</comment>
<organism evidence="3">
    <name type="scientific">uncultured Desulfobacterium sp</name>
    <dbReference type="NCBI Taxonomy" id="201089"/>
    <lineage>
        <taxon>Bacteria</taxon>
        <taxon>Pseudomonadati</taxon>
        <taxon>Thermodesulfobacteriota</taxon>
        <taxon>Desulfobacteria</taxon>
        <taxon>Desulfobacterales</taxon>
        <taxon>Desulfobacteriaceae</taxon>
        <taxon>Desulfobacterium</taxon>
        <taxon>environmental samples</taxon>
    </lineage>
</organism>
<evidence type="ECO:0000256" key="1">
    <source>
        <dbReference type="ARBA" id="ARBA00009981"/>
    </source>
</evidence>
<evidence type="ECO:0000313" key="3">
    <source>
        <dbReference type="EMBL" id="CBX30998.1"/>
    </source>
</evidence>
<dbReference type="SUPFAM" id="SSF143120">
    <property type="entry name" value="YefM-like"/>
    <property type="match status" value="1"/>
</dbReference>
<dbReference type="Gene3D" id="3.40.1620.10">
    <property type="entry name" value="YefM-like domain"/>
    <property type="match status" value="1"/>
</dbReference>
<accession>E1YLL5</accession>
<comment type="function">
    <text evidence="2">Antitoxin component of a type II toxin-antitoxin (TA) system.</text>
</comment>